<organism evidence="1 2">
    <name type="scientific">Gonapodya prolifera (strain JEL478)</name>
    <name type="common">Monoblepharis prolifera</name>
    <dbReference type="NCBI Taxonomy" id="1344416"/>
    <lineage>
        <taxon>Eukaryota</taxon>
        <taxon>Fungi</taxon>
        <taxon>Fungi incertae sedis</taxon>
        <taxon>Chytridiomycota</taxon>
        <taxon>Chytridiomycota incertae sedis</taxon>
        <taxon>Monoblepharidomycetes</taxon>
        <taxon>Monoblepharidales</taxon>
        <taxon>Gonapodyaceae</taxon>
        <taxon>Gonapodya</taxon>
    </lineage>
</organism>
<accession>A0A139AF38</accession>
<dbReference type="EMBL" id="KQ965765">
    <property type="protein sequence ID" value="KXS15045.1"/>
    <property type="molecule type" value="Genomic_DNA"/>
</dbReference>
<name>A0A139AF38_GONPJ</name>
<evidence type="ECO:0000313" key="2">
    <source>
        <dbReference type="Proteomes" id="UP000070544"/>
    </source>
</evidence>
<dbReference type="AlphaFoldDB" id="A0A139AF38"/>
<sequence>MLDGGVNVNVGAGSGQLACGDALGMVRLPLPERIWDSIIPPPRSSLPLPTLDALFAGLEEASIHPTSTSAVSITGLSASLLGLLARSARLHHWCSSRGIFAFMPGDSRADKKAVRDMEDIDRDLKTWRSRGTCSSFAS</sequence>
<gene>
    <name evidence="1" type="ORF">M427DRAFT_57177</name>
</gene>
<keyword evidence="2" id="KW-1185">Reference proteome</keyword>
<protein>
    <submittedName>
        <fullName evidence="1">Uncharacterized protein</fullName>
    </submittedName>
</protein>
<evidence type="ECO:0000313" key="1">
    <source>
        <dbReference type="EMBL" id="KXS15045.1"/>
    </source>
</evidence>
<reference evidence="1 2" key="1">
    <citation type="journal article" date="2015" name="Genome Biol. Evol.">
        <title>Phylogenomic analyses indicate that early fungi evolved digesting cell walls of algal ancestors of land plants.</title>
        <authorList>
            <person name="Chang Y."/>
            <person name="Wang S."/>
            <person name="Sekimoto S."/>
            <person name="Aerts A.L."/>
            <person name="Choi C."/>
            <person name="Clum A."/>
            <person name="LaButti K.M."/>
            <person name="Lindquist E.A."/>
            <person name="Yee Ngan C."/>
            <person name="Ohm R.A."/>
            <person name="Salamov A.A."/>
            <person name="Grigoriev I.V."/>
            <person name="Spatafora J.W."/>
            <person name="Berbee M.L."/>
        </authorList>
    </citation>
    <scope>NUCLEOTIDE SEQUENCE [LARGE SCALE GENOMIC DNA]</scope>
    <source>
        <strain evidence="1 2">JEL478</strain>
    </source>
</reference>
<dbReference type="Proteomes" id="UP000070544">
    <property type="component" value="Unassembled WGS sequence"/>
</dbReference>
<proteinExistence type="predicted"/>